<dbReference type="Pfam" id="PF07179">
    <property type="entry name" value="SseB"/>
    <property type="match status" value="1"/>
</dbReference>
<feature type="region of interest" description="Disordered" evidence="1">
    <location>
        <begin position="248"/>
        <end position="267"/>
    </location>
</feature>
<dbReference type="RefSeq" id="WP_058243318.1">
    <property type="nucleotide sequence ID" value="NZ_CYSB01000005.1"/>
</dbReference>
<protein>
    <recommendedName>
        <fullName evidence="2">SseB protein N-terminal domain-containing protein</fullName>
    </recommendedName>
</protein>
<dbReference type="OrthoDB" id="7831317at2"/>
<dbReference type="AlphaFoldDB" id="A0A0P1FTA5"/>
<reference evidence="4 6" key="1">
    <citation type="submission" date="2015-09" db="EMBL/GenBank/DDBJ databases">
        <authorList>
            <consortium name="Swine Surveillance"/>
        </authorList>
    </citation>
    <scope>NUCLEOTIDE SEQUENCE [LARGE SCALE GENOMIC DNA]</scope>
    <source>
        <strain evidence="4 6">5120</strain>
    </source>
</reference>
<gene>
    <name evidence="3" type="ORF">TL5118_00311</name>
    <name evidence="4" type="ORF">TL5120_01880</name>
</gene>
<evidence type="ECO:0000313" key="5">
    <source>
        <dbReference type="Proteomes" id="UP000051086"/>
    </source>
</evidence>
<dbReference type="InterPro" id="IPR009839">
    <property type="entry name" value="SseB_N"/>
</dbReference>
<feature type="domain" description="SseB protein N-terminal" evidence="2">
    <location>
        <begin position="19"/>
        <end position="122"/>
    </location>
</feature>
<keyword evidence="5" id="KW-1185">Reference proteome</keyword>
<reference evidence="3 5" key="2">
    <citation type="submission" date="2015-09" db="EMBL/GenBank/DDBJ databases">
        <authorList>
            <person name="Rodrigo-Torres L."/>
            <person name="Arahal D.R."/>
        </authorList>
    </citation>
    <scope>NUCLEOTIDE SEQUENCE [LARGE SCALE GENOMIC DNA]</scope>
    <source>
        <strain evidence="3 5">CECT 5118</strain>
    </source>
</reference>
<proteinExistence type="predicted"/>
<evidence type="ECO:0000256" key="1">
    <source>
        <dbReference type="SAM" id="MobiDB-lite"/>
    </source>
</evidence>
<organism evidence="4 6">
    <name type="scientific">Thalassovita autumnalis</name>
    <dbReference type="NCBI Taxonomy" id="2072972"/>
    <lineage>
        <taxon>Bacteria</taxon>
        <taxon>Pseudomonadati</taxon>
        <taxon>Pseudomonadota</taxon>
        <taxon>Alphaproteobacteria</taxon>
        <taxon>Rhodobacterales</taxon>
        <taxon>Roseobacteraceae</taxon>
        <taxon>Thalassovita</taxon>
    </lineage>
</organism>
<accession>A0A0P1FTA5</accession>
<name>A0A0P1FTA5_9RHOB</name>
<evidence type="ECO:0000313" key="6">
    <source>
        <dbReference type="Proteomes" id="UP000051887"/>
    </source>
</evidence>
<evidence type="ECO:0000313" key="3">
    <source>
        <dbReference type="EMBL" id="CUH63083.1"/>
    </source>
</evidence>
<evidence type="ECO:0000259" key="2">
    <source>
        <dbReference type="Pfam" id="PF07179"/>
    </source>
</evidence>
<dbReference type="Proteomes" id="UP000051887">
    <property type="component" value="Unassembled WGS sequence"/>
</dbReference>
<evidence type="ECO:0000313" key="4">
    <source>
        <dbReference type="EMBL" id="CUH72084.1"/>
    </source>
</evidence>
<sequence length="267" mass="28391">MTNAPTDQTALDLAHAAMLADESDDTARLRFYERLADSEMFLLLAEEPVDDNVTPELFEVSDDRFVLIFDREDRLAQFVGREAPYAALSGRMIASILAGQGIGLGVNLEVAPSSILIPSEAVVWLDQTLGQTPEEAEARIEEIGRPMGLPEALLTALDAKLATATGLAHSAYLAGATYEGGARNHLLAFIDAVPAAEGALAQAVSEALTFSGIEAGALDVSFLRASDPLAAKLAQWGLRFDLPQHEEAQEVGLSAPGSDPEKPPILR</sequence>
<dbReference type="EMBL" id="CYSB01000005">
    <property type="protein sequence ID" value="CUH63083.1"/>
    <property type="molecule type" value="Genomic_DNA"/>
</dbReference>
<dbReference type="EMBL" id="CYSC01000027">
    <property type="protein sequence ID" value="CUH72084.1"/>
    <property type="molecule type" value="Genomic_DNA"/>
</dbReference>
<dbReference type="Proteomes" id="UP000051086">
    <property type="component" value="Unassembled WGS sequence"/>
</dbReference>